<evidence type="ECO:0008006" key="2">
    <source>
        <dbReference type="Google" id="ProtNLM"/>
    </source>
</evidence>
<dbReference type="EMBL" id="UOEP01000046">
    <property type="protein sequence ID" value="VAW15212.1"/>
    <property type="molecule type" value="Genomic_DNA"/>
</dbReference>
<proteinExistence type="predicted"/>
<reference evidence="1" key="1">
    <citation type="submission" date="2018-06" db="EMBL/GenBank/DDBJ databases">
        <authorList>
            <person name="Zhirakovskaya E."/>
        </authorList>
    </citation>
    <scope>NUCLEOTIDE SEQUENCE</scope>
</reference>
<sequence length="191" mass="22558">MKNNSHIKFLIWNGLKGIGWLMVLLALYFLFREFVFEHNSDFWVQRFYSRPLIIYGIYLASEFIFGLIPPELFMLWAINKGSTTVYFLNLAFFGGASYGIGYLTFLIGRHLHRRLYFRFFRKKFFMNYWPLLNKYGSLLIIVAALTPIPFSAVSMIVGSTNYSSSKYLKFAISRLVRFAVYGYIIYQTHQF</sequence>
<name>A0A3B0TL52_9ZZZZ</name>
<evidence type="ECO:0000313" key="1">
    <source>
        <dbReference type="EMBL" id="VAW15212.1"/>
    </source>
</evidence>
<dbReference type="AlphaFoldDB" id="A0A3B0TL52"/>
<organism evidence="1">
    <name type="scientific">hydrothermal vent metagenome</name>
    <dbReference type="NCBI Taxonomy" id="652676"/>
    <lineage>
        <taxon>unclassified sequences</taxon>
        <taxon>metagenomes</taxon>
        <taxon>ecological metagenomes</taxon>
    </lineage>
</organism>
<accession>A0A3B0TL52</accession>
<gene>
    <name evidence="1" type="ORF">MNBD_BACTEROID01-472</name>
</gene>
<protein>
    <recommendedName>
        <fullName evidence="2">SNARE associated Golgi protein</fullName>
    </recommendedName>
</protein>